<gene>
    <name evidence="5" type="ORF">IZO911_LOCUS6924</name>
</gene>
<feature type="domain" description="AAA+ ATPase" evidence="4">
    <location>
        <begin position="58"/>
        <end position="242"/>
    </location>
</feature>
<protein>
    <recommendedName>
        <fullName evidence="4">AAA+ ATPase domain-containing protein</fullName>
    </recommendedName>
</protein>
<dbReference type="InterPro" id="IPR003960">
    <property type="entry name" value="ATPase_AAA_CS"/>
</dbReference>
<dbReference type="EMBL" id="CAJNOE010000044">
    <property type="protein sequence ID" value="CAF0800910.1"/>
    <property type="molecule type" value="Genomic_DNA"/>
</dbReference>
<evidence type="ECO:0000259" key="4">
    <source>
        <dbReference type="SMART" id="SM00382"/>
    </source>
</evidence>
<dbReference type="SMART" id="SM00382">
    <property type="entry name" value="AAA"/>
    <property type="match status" value="1"/>
</dbReference>
<dbReference type="PANTHER" id="PTHR23070">
    <property type="entry name" value="BCS1 AAA-TYPE ATPASE"/>
    <property type="match status" value="1"/>
</dbReference>
<feature type="transmembrane region" description="Helical" evidence="3">
    <location>
        <begin position="275"/>
        <end position="296"/>
    </location>
</feature>
<dbReference type="InterPro" id="IPR003959">
    <property type="entry name" value="ATPase_AAA_core"/>
</dbReference>
<reference evidence="5" key="1">
    <citation type="submission" date="2021-02" db="EMBL/GenBank/DDBJ databases">
        <authorList>
            <person name="Nowell W R."/>
        </authorList>
    </citation>
    <scope>NUCLEOTIDE SEQUENCE</scope>
</reference>
<dbReference type="InterPro" id="IPR027417">
    <property type="entry name" value="P-loop_NTPase"/>
</dbReference>
<evidence type="ECO:0000256" key="2">
    <source>
        <dbReference type="RuleBase" id="RU003651"/>
    </source>
</evidence>
<keyword evidence="2" id="KW-0067">ATP-binding</keyword>
<comment type="caution">
    <text evidence="5">The sequence shown here is derived from an EMBL/GenBank/DDBJ whole genome shotgun (WGS) entry which is preliminary data.</text>
</comment>
<dbReference type="InterPro" id="IPR003593">
    <property type="entry name" value="AAA+_ATPase"/>
</dbReference>
<comment type="similarity">
    <text evidence="1">Belongs to the AAA ATPase family. BCS1 subfamily.</text>
</comment>
<evidence type="ECO:0000256" key="1">
    <source>
        <dbReference type="ARBA" id="ARBA00007448"/>
    </source>
</evidence>
<name>A0A813SQW9_9BILA</name>
<keyword evidence="2" id="KW-0547">Nucleotide-binding</keyword>
<accession>A0A813SQW9</accession>
<dbReference type="SUPFAM" id="SSF52540">
    <property type="entry name" value="P-loop containing nucleoside triphosphate hydrolases"/>
    <property type="match status" value="1"/>
</dbReference>
<evidence type="ECO:0000313" key="5">
    <source>
        <dbReference type="EMBL" id="CAF0800910.1"/>
    </source>
</evidence>
<dbReference type="GO" id="GO:0016887">
    <property type="term" value="F:ATP hydrolysis activity"/>
    <property type="evidence" value="ECO:0007669"/>
    <property type="project" value="InterPro"/>
</dbReference>
<keyword evidence="3" id="KW-0472">Membrane</keyword>
<dbReference type="Gene3D" id="3.40.50.300">
    <property type="entry name" value="P-loop containing nucleotide triphosphate hydrolases"/>
    <property type="match status" value="1"/>
</dbReference>
<dbReference type="PROSITE" id="PS00674">
    <property type="entry name" value="AAA"/>
    <property type="match status" value="1"/>
</dbReference>
<organism evidence="5 6">
    <name type="scientific">Adineta steineri</name>
    <dbReference type="NCBI Taxonomy" id="433720"/>
    <lineage>
        <taxon>Eukaryota</taxon>
        <taxon>Metazoa</taxon>
        <taxon>Spiralia</taxon>
        <taxon>Gnathifera</taxon>
        <taxon>Rotifera</taxon>
        <taxon>Eurotatoria</taxon>
        <taxon>Bdelloidea</taxon>
        <taxon>Adinetida</taxon>
        <taxon>Adinetidae</taxon>
        <taxon>Adineta</taxon>
    </lineage>
</organism>
<evidence type="ECO:0000313" key="6">
    <source>
        <dbReference type="Proteomes" id="UP000663860"/>
    </source>
</evidence>
<sequence>MPMFGSPNEKVSINFKKHLFTTTKSFDNLFFDGKQTLIDRLNFFLNNPNFYEQRGIAHSFGLLFYGSPGCGKTSTIKALASYTKRHLVEIPLSRIRTCDELEQAFFLNSYDMTNLDFSNKIIVFEDIDCMSHLIKKRSTSSTTSEPVTSTEGDDVVIHLEQDDINAGKKKMSKQSLRSLLGEDQTAPKDPLTLSFLLNLIDGIIEQPSRILIMTSNHPEQIDPALLRPGRIDIKLEFKKYMGNYLPNFRDMGNYLPNFRGNTDHGTRETKRRAGWLPVAGFVFHLSNILIIVIKLIDVYIHNFD</sequence>
<keyword evidence="3" id="KW-0812">Transmembrane</keyword>
<dbReference type="AlphaFoldDB" id="A0A813SQW9"/>
<proteinExistence type="inferred from homology"/>
<keyword evidence="3" id="KW-1133">Transmembrane helix</keyword>
<dbReference type="GO" id="GO:0005524">
    <property type="term" value="F:ATP binding"/>
    <property type="evidence" value="ECO:0007669"/>
    <property type="project" value="UniProtKB-KW"/>
</dbReference>
<evidence type="ECO:0000256" key="3">
    <source>
        <dbReference type="SAM" id="Phobius"/>
    </source>
</evidence>
<dbReference type="Pfam" id="PF00004">
    <property type="entry name" value="AAA"/>
    <property type="match status" value="2"/>
</dbReference>
<dbReference type="InterPro" id="IPR050747">
    <property type="entry name" value="Mitochondrial_chaperone_BCS1"/>
</dbReference>
<dbReference type="Proteomes" id="UP000663860">
    <property type="component" value="Unassembled WGS sequence"/>
</dbReference>